<evidence type="ECO:0000313" key="1">
    <source>
        <dbReference type="EMBL" id="AWT60621.1"/>
    </source>
</evidence>
<dbReference type="EMBL" id="CP029803">
    <property type="protein sequence ID" value="AWT60621.1"/>
    <property type="molecule type" value="Genomic_DNA"/>
</dbReference>
<accession>A0A2Z4AEM9</accession>
<dbReference type="KEGG" id="mtar:DF168_01837"/>
<gene>
    <name evidence="1" type="ORF">DF168_01837</name>
</gene>
<proteinExistence type="predicted"/>
<sequence>MKTKVILPKDFNNRLVIPNAAERLDEAFEVAEKISQAGVPLLPNLDHAAIFVDPPHLVAGPLKEVGYVAGWDNRCYPSPVDECDYINVPSGLPNDSPSRQQGWFDYVAVVHPVDDKARKHMLAQGYGNPFIHHMTWGIAPPERGEVDDFQYTAEVIPFMVETRKKIGDAVADQPGTLIMALPGEVIKHPEFEQKAHSWFSGLDEGEYQVEAMEGGGFLIQFFVLTGGRIEVALRFNTKQTFNPKSVHKISEDEISAVQDTK</sequence>
<protein>
    <submittedName>
        <fullName evidence="1">Uncharacterized protein</fullName>
    </submittedName>
</protein>
<name>A0A2Z4AEM9_9BACT</name>
<reference evidence="1 2" key="1">
    <citation type="submission" date="2018-06" db="EMBL/GenBank/DDBJ databases">
        <title>Draft Genome Sequence of a Novel Marine Bacterium Related to the Verrucomicrobia.</title>
        <authorList>
            <person name="Vosseberg J."/>
            <person name="Martijn J."/>
            <person name="Ettema T.J.G."/>
        </authorList>
    </citation>
    <scope>NUCLEOTIDE SEQUENCE [LARGE SCALE GENOMIC DNA]</scope>
    <source>
        <strain evidence="1">TARA_B100001123</strain>
    </source>
</reference>
<dbReference type="Proteomes" id="UP000247465">
    <property type="component" value="Chromosome"/>
</dbReference>
<evidence type="ECO:0000313" key="2">
    <source>
        <dbReference type="Proteomes" id="UP000247465"/>
    </source>
</evidence>
<organism evidence="1 2">
    <name type="scientific">Candidatus Moanibacter tarae</name>
    <dbReference type="NCBI Taxonomy" id="2200854"/>
    <lineage>
        <taxon>Bacteria</taxon>
        <taxon>Pseudomonadati</taxon>
        <taxon>Verrucomicrobiota</taxon>
        <taxon>Opitutia</taxon>
        <taxon>Puniceicoccales</taxon>
        <taxon>Puniceicoccales incertae sedis</taxon>
        <taxon>Candidatus Moanibacter</taxon>
    </lineage>
</organism>
<dbReference type="AlphaFoldDB" id="A0A2Z4AEM9"/>